<dbReference type="AlphaFoldDB" id="A0A016WRR3"/>
<keyword evidence="2" id="KW-1185">Reference proteome</keyword>
<comment type="caution">
    <text evidence="1">The sequence shown here is derived from an EMBL/GenBank/DDBJ whole genome shotgun (WGS) entry which is preliminary data.</text>
</comment>
<dbReference type="Proteomes" id="UP000024635">
    <property type="component" value="Unassembled WGS sequence"/>
</dbReference>
<dbReference type="EMBL" id="JARK01000137">
    <property type="protein sequence ID" value="EYC42291.1"/>
    <property type="molecule type" value="Genomic_DNA"/>
</dbReference>
<reference evidence="2" key="1">
    <citation type="journal article" date="2015" name="Nat. Genet.">
        <title>The genome and transcriptome of the zoonotic hookworm Ancylostoma ceylanicum identify infection-specific gene families.</title>
        <authorList>
            <person name="Schwarz E.M."/>
            <person name="Hu Y."/>
            <person name="Antoshechkin I."/>
            <person name="Miller M.M."/>
            <person name="Sternberg P.W."/>
            <person name="Aroian R.V."/>
        </authorList>
    </citation>
    <scope>NUCLEOTIDE SEQUENCE</scope>
    <source>
        <strain evidence="2">HY135</strain>
    </source>
</reference>
<sequence length="82" mass="8897">MEYQADRHRQRQCSGSYLVSTSRVMKKPCLVGTTFRRDLAVDGLPTSAVSSTTTNGGGIGCDSADRFSRNAIDVFFFGQRGG</sequence>
<proteinExistence type="predicted"/>
<evidence type="ECO:0000313" key="2">
    <source>
        <dbReference type="Proteomes" id="UP000024635"/>
    </source>
</evidence>
<protein>
    <submittedName>
        <fullName evidence="1">Uncharacterized protein</fullName>
    </submittedName>
</protein>
<accession>A0A016WRR3</accession>
<organism evidence="1 2">
    <name type="scientific">Ancylostoma ceylanicum</name>
    <dbReference type="NCBI Taxonomy" id="53326"/>
    <lineage>
        <taxon>Eukaryota</taxon>
        <taxon>Metazoa</taxon>
        <taxon>Ecdysozoa</taxon>
        <taxon>Nematoda</taxon>
        <taxon>Chromadorea</taxon>
        <taxon>Rhabditida</taxon>
        <taxon>Rhabditina</taxon>
        <taxon>Rhabditomorpha</taxon>
        <taxon>Strongyloidea</taxon>
        <taxon>Ancylostomatidae</taxon>
        <taxon>Ancylostomatinae</taxon>
        <taxon>Ancylostoma</taxon>
    </lineage>
</organism>
<name>A0A016WRR3_9BILA</name>
<gene>
    <name evidence="1" type="primary">Acey_s0537.g3125</name>
    <name evidence="1" type="ORF">Y032_0537g3125</name>
</gene>
<evidence type="ECO:0000313" key="1">
    <source>
        <dbReference type="EMBL" id="EYC42291.1"/>
    </source>
</evidence>